<evidence type="ECO:0000256" key="1">
    <source>
        <dbReference type="ARBA" id="ARBA00008072"/>
    </source>
</evidence>
<sequence>MVTQNTQKALISGSDWEAVVTNDFPISLVPAGHVLVKTAYVELNPADWMNMGTENTVPSTLGGCDFSGIVEEVGPAVTKKFTKGENVIGFNLGFNRLRPNKGAFAQYVITKRDLLLQVPESLPIHRVASMPAGLIYCRAGVVSGLGDGGIGDSVCKAAVGLKIREHTNNNLHHVYDTTASAKTAAVCSEALSSNPGGKYMATQFPQMKREDIESSAMVVYSAINEEFRVGAHVSPAKEEDFEFAKRFGVIADKLVAEGKVRAHNVLTNEEGWGNS</sequence>
<dbReference type="STRING" id="1447872.A0A1J9QGP6"/>
<protein>
    <recommendedName>
        <fullName evidence="3">Enoyl reductase (ER) domain-containing protein</fullName>
    </recommendedName>
</protein>
<comment type="caution">
    <text evidence="4">The sequence shown here is derived from an EMBL/GenBank/DDBJ whole genome shotgun (WGS) entry which is preliminary data.</text>
</comment>
<evidence type="ECO:0000256" key="2">
    <source>
        <dbReference type="ARBA" id="ARBA00023002"/>
    </source>
</evidence>
<organism evidence="4 5">
    <name type="scientific">Emergomyces pasteurianus Ep9510</name>
    <dbReference type="NCBI Taxonomy" id="1447872"/>
    <lineage>
        <taxon>Eukaryota</taxon>
        <taxon>Fungi</taxon>
        <taxon>Dikarya</taxon>
        <taxon>Ascomycota</taxon>
        <taxon>Pezizomycotina</taxon>
        <taxon>Eurotiomycetes</taxon>
        <taxon>Eurotiomycetidae</taxon>
        <taxon>Onygenales</taxon>
        <taxon>Ajellomycetaceae</taxon>
        <taxon>Emergomyces</taxon>
    </lineage>
</organism>
<evidence type="ECO:0000313" key="4">
    <source>
        <dbReference type="EMBL" id="OJD15343.1"/>
    </source>
</evidence>
<comment type="similarity">
    <text evidence="1">Belongs to the zinc-containing alcohol dehydrogenase family.</text>
</comment>
<dbReference type="AlphaFoldDB" id="A0A1J9QGP6"/>
<dbReference type="InterPro" id="IPR020843">
    <property type="entry name" value="ER"/>
</dbReference>
<proteinExistence type="inferred from homology"/>
<dbReference type="PANTHER" id="PTHR45348">
    <property type="entry name" value="HYPOTHETICAL OXIDOREDUCTASE (EUROFUNG)"/>
    <property type="match status" value="1"/>
</dbReference>
<keyword evidence="5" id="KW-1185">Reference proteome</keyword>
<accession>A0A1J9QGP6</accession>
<dbReference type="GO" id="GO:0016651">
    <property type="term" value="F:oxidoreductase activity, acting on NAD(P)H"/>
    <property type="evidence" value="ECO:0007669"/>
    <property type="project" value="InterPro"/>
</dbReference>
<dbReference type="InterPro" id="IPR013154">
    <property type="entry name" value="ADH-like_N"/>
</dbReference>
<dbReference type="Gene3D" id="3.40.50.720">
    <property type="entry name" value="NAD(P)-binding Rossmann-like Domain"/>
    <property type="match status" value="1"/>
</dbReference>
<dbReference type="SMART" id="SM00829">
    <property type="entry name" value="PKS_ER"/>
    <property type="match status" value="1"/>
</dbReference>
<dbReference type="Pfam" id="PF08240">
    <property type="entry name" value="ADH_N"/>
    <property type="match status" value="1"/>
</dbReference>
<reference evidence="4 5" key="1">
    <citation type="submission" date="2015-07" db="EMBL/GenBank/DDBJ databases">
        <title>Emmonsia species relationships and genome sequence.</title>
        <authorList>
            <consortium name="The Broad Institute Genomics Platform"/>
            <person name="Cuomo C.A."/>
            <person name="Munoz J.F."/>
            <person name="Imamovic A."/>
            <person name="Priest M.E."/>
            <person name="Young S."/>
            <person name="Clay O.K."/>
            <person name="McEwen J.G."/>
        </authorList>
    </citation>
    <scope>NUCLEOTIDE SEQUENCE [LARGE SCALE GENOMIC DNA]</scope>
    <source>
        <strain evidence="4 5">UAMH 9510</strain>
    </source>
</reference>
<dbReference type="OrthoDB" id="48317at2759"/>
<gene>
    <name evidence="4" type="ORF">AJ78_04388</name>
</gene>
<dbReference type="InterPro" id="IPR011032">
    <property type="entry name" value="GroES-like_sf"/>
</dbReference>
<dbReference type="Gene3D" id="3.90.180.10">
    <property type="entry name" value="Medium-chain alcohol dehydrogenases, catalytic domain"/>
    <property type="match status" value="2"/>
</dbReference>
<dbReference type="VEuPathDB" id="FungiDB:AJ78_04388"/>
<dbReference type="EMBL" id="LGRN01000162">
    <property type="protein sequence ID" value="OJD15343.1"/>
    <property type="molecule type" value="Genomic_DNA"/>
</dbReference>
<dbReference type="Proteomes" id="UP000182235">
    <property type="component" value="Unassembled WGS sequence"/>
</dbReference>
<evidence type="ECO:0000313" key="5">
    <source>
        <dbReference type="Proteomes" id="UP000182235"/>
    </source>
</evidence>
<dbReference type="SUPFAM" id="SSF50129">
    <property type="entry name" value="GroES-like"/>
    <property type="match status" value="1"/>
</dbReference>
<name>A0A1J9QGP6_9EURO</name>
<keyword evidence="2" id="KW-0560">Oxidoreductase</keyword>
<feature type="domain" description="Enoyl reductase (ER)" evidence="3">
    <location>
        <begin position="9"/>
        <end position="266"/>
    </location>
</feature>
<dbReference type="InterPro" id="IPR047122">
    <property type="entry name" value="Trans-enoyl_RdTase-like"/>
</dbReference>
<dbReference type="PANTHER" id="PTHR45348:SF2">
    <property type="entry name" value="ZINC-TYPE ALCOHOL DEHYDROGENASE-LIKE PROTEIN C2E1P3.01"/>
    <property type="match status" value="1"/>
</dbReference>
<evidence type="ECO:0000259" key="3">
    <source>
        <dbReference type="SMART" id="SM00829"/>
    </source>
</evidence>